<dbReference type="CDD" id="cd05471">
    <property type="entry name" value="pepsin_like"/>
    <property type="match status" value="1"/>
</dbReference>
<protein>
    <recommendedName>
        <fullName evidence="4">Peptidase A1 domain-containing protein</fullName>
    </recommendedName>
</protein>
<dbReference type="GO" id="GO:0004190">
    <property type="term" value="F:aspartic-type endopeptidase activity"/>
    <property type="evidence" value="ECO:0007669"/>
    <property type="project" value="UniProtKB-KW"/>
</dbReference>
<reference evidence="5" key="2">
    <citation type="submission" date="2021-10" db="EMBL/GenBank/DDBJ databases">
        <title>Phylogenomics reveals ancestral predisposition of the termite-cultivated fungus Termitomyces towards a domesticated lifestyle.</title>
        <authorList>
            <person name="Auxier B."/>
            <person name="Grum-Grzhimaylo A."/>
            <person name="Cardenas M.E."/>
            <person name="Lodge J.D."/>
            <person name="Laessoe T."/>
            <person name="Pedersen O."/>
            <person name="Smith M.E."/>
            <person name="Kuyper T.W."/>
            <person name="Franco-Molano E.A."/>
            <person name="Baroni T.J."/>
            <person name="Aanen D.K."/>
        </authorList>
    </citation>
    <scope>NUCLEOTIDE SEQUENCE</scope>
    <source>
        <strain evidence="5">AP01</strain>
        <tissue evidence="5">Mycelium</tissue>
    </source>
</reference>
<dbReference type="PANTHER" id="PTHR47966">
    <property type="entry name" value="BETA-SITE APP-CLEAVING ENZYME, ISOFORM A-RELATED"/>
    <property type="match status" value="1"/>
</dbReference>
<evidence type="ECO:0000259" key="4">
    <source>
        <dbReference type="PROSITE" id="PS51767"/>
    </source>
</evidence>
<feature type="disulfide bond" evidence="3">
    <location>
        <begin position="180"/>
        <end position="218"/>
    </location>
</feature>
<comment type="similarity">
    <text evidence="1">Belongs to the peptidase A1 family.</text>
</comment>
<comment type="caution">
    <text evidence="5">The sequence shown here is derived from an EMBL/GenBank/DDBJ whole genome shotgun (WGS) entry which is preliminary data.</text>
</comment>
<dbReference type="PROSITE" id="PS51767">
    <property type="entry name" value="PEPTIDASE_A1"/>
    <property type="match status" value="1"/>
</dbReference>
<dbReference type="EMBL" id="JABCKV010000030">
    <property type="protein sequence ID" value="KAG5645910.1"/>
    <property type="molecule type" value="Genomic_DNA"/>
</dbReference>
<dbReference type="PROSITE" id="PS00141">
    <property type="entry name" value="ASP_PROTEASE"/>
    <property type="match status" value="1"/>
</dbReference>
<dbReference type="InterPro" id="IPR033121">
    <property type="entry name" value="PEPTIDASE_A1"/>
</dbReference>
<evidence type="ECO:0000313" key="5">
    <source>
        <dbReference type="EMBL" id="KAG5645910.1"/>
    </source>
</evidence>
<feature type="domain" description="Peptidase A1" evidence="4">
    <location>
        <begin position="1"/>
        <end position="260"/>
    </location>
</feature>
<keyword evidence="3" id="KW-1015">Disulfide bond</keyword>
<keyword evidence="2" id="KW-0064">Aspartyl protease</keyword>
<dbReference type="Pfam" id="PF00026">
    <property type="entry name" value="Asp"/>
    <property type="match status" value="1"/>
</dbReference>
<evidence type="ECO:0000256" key="2">
    <source>
        <dbReference type="ARBA" id="ARBA00022750"/>
    </source>
</evidence>
<keyword evidence="6" id="KW-1185">Reference proteome</keyword>
<sequence>MLHAFGKPALANYTQGLGLSGSGNSGILGLSFPTIASISLADGNTLLNNILSSFDEPDRYFAFKLGRGSGPDDTTSSFTVGELDDTICSDFSNFSFMPVSKAGTDSYNYWKLPLQSLTIDNTTFPLSPSLVSGAKAPIAVLDTGTTLILGPTRDVEAFWLALDEDATRKNEITGLWEIRCDLGVSVSFVLGDSGCERAFSIDPGDINWEEGGSDARWCIGGIQANDGVTSGDWLLGDVFLRVRTSSTLDIPHRAKLVSMRRMYM</sequence>
<dbReference type="SUPFAM" id="SSF50630">
    <property type="entry name" value="Acid proteases"/>
    <property type="match status" value="1"/>
</dbReference>
<gene>
    <name evidence="5" type="ORF">DXG03_005057</name>
</gene>
<dbReference type="InterPro" id="IPR001969">
    <property type="entry name" value="Aspartic_peptidase_AS"/>
</dbReference>
<dbReference type="AlphaFoldDB" id="A0A9P7GEL9"/>
<evidence type="ECO:0000313" key="6">
    <source>
        <dbReference type="Proteomes" id="UP000775547"/>
    </source>
</evidence>
<dbReference type="GO" id="GO:0006508">
    <property type="term" value="P:proteolysis"/>
    <property type="evidence" value="ECO:0007669"/>
    <property type="project" value="InterPro"/>
</dbReference>
<dbReference type="Gene3D" id="2.40.70.10">
    <property type="entry name" value="Acid Proteases"/>
    <property type="match status" value="1"/>
</dbReference>
<name>A0A9P7GEL9_9AGAR</name>
<keyword evidence="2" id="KW-0645">Protease</keyword>
<dbReference type="Proteomes" id="UP000775547">
    <property type="component" value="Unassembled WGS sequence"/>
</dbReference>
<reference evidence="5" key="1">
    <citation type="submission" date="2020-07" db="EMBL/GenBank/DDBJ databases">
        <authorList>
            <person name="Nieuwenhuis M."/>
            <person name="Van De Peppel L.J.J."/>
        </authorList>
    </citation>
    <scope>NUCLEOTIDE SEQUENCE</scope>
    <source>
        <strain evidence="5">AP01</strain>
        <tissue evidence="5">Mycelium</tissue>
    </source>
</reference>
<keyword evidence="2" id="KW-0378">Hydrolase</keyword>
<evidence type="ECO:0000256" key="3">
    <source>
        <dbReference type="PIRSR" id="PIRSR601461-2"/>
    </source>
</evidence>
<evidence type="ECO:0000256" key="1">
    <source>
        <dbReference type="ARBA" id="ARBA00007447"/>
    </source>
</evidence>
<dbReference type="PANTHER" id="PTHR47966:SF57">
    <property type="entry name" value="PEPTIDASE A1 DOMAIN-CONTAINING PROTEIN"/>
    <property type="match status" value="1"/>
</dbReference>
<dbReference type="InterPro" id="IPR001461">
    <property type="entry name" value="Aspartic_peptidase_A1"/>
</dbReference>
<dbReference type="InterPro" id="IPR034164">
    <property type="entry name" value="Pepsin-like_dom"/>
</dbReference>
<organism evidence="5 6">
    <name type="scientific">Asterophora parasitica</name>
    <dbReference type="NCBI Taxonomy" id="117018"/>
    <lineage>
        <taxon>Eukaryota</taxon>
        <taxon>Fungi</taxon>
        <taxon>Dikarya</taxon>
        <taxon>Basidiomycota</taxon>
        <taxon>Agaricomycotina</taxon>
        <taxon>Agaricomycetes</taxon>
        <taxon>Agaricomycetidae</taxon>
        <taxon>Agaricales</taxon>
        <taxon>Tricholomatineae</taxon>
        <taxon>Lyophyllaceae</taxon>
        <taxon>Asterophora</taxon>
    </lineage>
</organism>
<accession>A0A9P7GEL9</accession>
<proteinExistence type="inferred from homology"/>
<dbReference type="InterPro" id="IPR021109">
    <property type="entry name" value="Peptidase_aspartic_dom_sf"/>
</dbReference>
<dbReference type="OrthoDB" id="15189at2759"/>